<reference evidence="1 2" key="1">
    <citation type="submission" date="2018-01" db="EMBL/GenBank/DDBJ databases">
        <title>Genome sequence of the PGP bacterium Paenibacillus illinoisensis E3.</title>
        <authorList>
            <person name="Rolli E."/>
            <person name="Marasco R."/>
            <person name="Bessem C."/>
            <person name="Michoud G."/>
            <person name="Gaiarsa S."/>
            <person name="Borin S."/>
            <person name="Daffonchio D."/>
        </authorList>
    </citation>
    <scope>NUCLEOTIDE SEQUENCE [LARGE SCALE GENOMIC DNA]</scope>
    <source>
        <strain evidence="1 2">E3</strain>
    </source>
</reference>
<sequence>MERIDDNIWKLILKLNSKDLLPVYGLRRNSSHYNLITAINHSIALLVSGSYDSIVVMLNRANKELEARDFEETDYIRTCKQYLKLLKDYLVENQLVGHNAQEQ</sequence>
<dbReference type="AlphaFoldDB" id="A0A2W0CB73"/>
<evidence type="ECO:0000313" key="1">
    <source>
        <dbReference type="EMBL" id="PYY29970.1"/>
    </source>
</evidence>
<name>A0A2W0CB73_9BACL</name>
<accession>A0A2W0CB73</accession>
<comment type="caution">
    <text evidence="1">The sequence shown here is derived from an EMBL/GenBank/DDBJ whole genome shotgun (WGS) entry which is preliminary data.</text>
</comment>
<organism evidence="1 2">
    <name type="scientific">Paenibacillus illinoisensis</name>
    <dbReference type="NCBI Taxonomy" id="59845"/>
    <lineage>
        <taxon>Bacteria</taxon>
        <taxon>Bacillati</taxon>
        <taxon>Bacillota</taxon>
        <taxon>Bacilli</taxon>
        <taxon>Bacillales</taxon>
        <taxon>Paenibacillaceae</taxon>
        <taxon>Paenibacillus</taxon>
    </lineage>
</organism>
<dbReference type="Proteomes" id="UP000247459">
    <property type="component" value="Unassembled WGS sequence"/>
</dbReference>
<proteinExistence type="predicted"/>
<evidence type="ECO:0000313" key="2">
    <source>
        <dbReference type="Proteomes" id="UP000247459"/>
    </source>
</evidence>
<protein>
    <submittedName>
        <fullName evidence="1">Uncharacterized protein</fullName>
    </submittedName>
</protein>
<gene>
    <name evidence="1" type="ORF">PIL02S_01567</name>
</gene>
<dbReference type="EMBL" id="PRLG01000013">
    <property type="protein sequence ID" value="PYY29970.1"/>
    <property type="molecule type" value="Genomic_DNA"/>
</dbReference>